<proteinExistence type="inferred from homology"/>
<sequence>MSHKVADGSSITTFIKNWAKSTARDNIENVCPKIVGTTLFPPKDGVDGKSDLPPEENITPKRRFMASTEIKKEPQRRYMLCSPVNIRKIVDPPLADDSFGNIIGAAIISIDSSENDIKVEEGNYDHGLVNKLTRAISKINKDCVKKVQDGKLDLLVVWEGVDENTFKGELVNFVCTSYCGFPIYEADFGWGRPAWVSSGDIACKNTTIFMDTKNGNGIEAWVYLTEEDMAKFERDKELLTYASPTT</sequence>
<keyword evidence="3" id="KW-0012">Acyltransferase</keyword>
<gene>
    <name evidence="4" type="ORF">JRO89_XS04G0159200</name>
</gene>
<comment type="similarity">
    <text evidence="1">Belongs to the plant acyltransferase family.</text>
</comment>
<dbReference type="PANTHER" id="PTHR31623:SF46">
    <property type="entry name" value="VINORINE SYNTHASE-LIKE"/>
    <property type="match status" value="1"/>
</dbReference>
<evidence type="ECO:0000256" key="3">
    <source>
        <dbReference type="ARBA" id="ARBA00023315"/>
    </source>
</evidence>
<evidence type="ECO:0000256" key="1">
    <source>
        <dbReference type="ARBA" id="ARBA00009861"/>
    </source>
</evidence>
<comment type="caution">
    <text evidence="4">The sequence shown here is derived from an EMBL/GenBank/DDBJ whole genome shotgun (WGS) entry which is preliminary data.</text>
</comment>
<dbReference type="PANTHER" id="PTHR31623">
    <property type="entry name" value="F21J9.9"/>
    <property type="match status" value="1"/>
</dbReference>
<evidence type="ECO:0000313" key="4">
    <source>
        <dbReference type="EMBL" id="KAH7571870.1"/>
    </source>
</evidence>
<dbReference type="Proteomes" id="UP000827721">
    <property type="component" value="Unassembled WGS sequence"/>
</dbReference>
<name>A0ABQ8I5F9_9ROSI</name>
<dbReference type="Gene3D" id="3.30.559.10">
    <property type="entry name" value="Chloramphenicol acetyltransferase-like domain"/>
    <property type="match status" value="2"/>
</dbReference>
<evidence type="ECO:0000313" key="5">
    <source>
        <dbReference type="Proteomes" id="UP000827721"/>
    </source>
</evidence>
<accession>A0ABQ8I5F9</accession>
<protein>
    <submittedName>
        <fullName evidence="4">Uncharacterized protein</fullName>
    </submittedName>
</protein>
<keyword evidence="2" id="KW-0808">Transferase</keyword>
<dbReference type="InterPro" id="IPR023213">
    <property type="entry name" value="CAT-like_dom_sf"/>
</dbReference>
<dbReference type="Pfam" id="PF02458">
    <property type="entry name" value="Transferase"/>
    <property type="match status" value="2"/>
</dbReference>
<evidence type="ECO:0000256" key="2">
    <source>
        <dbReference type="ARBA" id="ARBA00022679"/>
    </source>
</evidence>
<keyword evidence="5" id="KW-1185">Reference proteome</keyword>
<organism evidence="4 5">
    <name type="scientific">Xanthoceras sorbifolium</name>
    <dbReference type="NCBI Taxonomy" id="99658"/>
    <lineage>
        <taxon>Eukaryota</taxon>
        <taxon>Viridiplantae</taxon>
        <taxon>Streptophyta</taxon>
        <taxon>Embryophyta</taxon>
        <taxon>Tracheophyta</taxon>
        <taxon>Spermatophyta</taxon>
        <taxon>Magnoliopsida</taxon>
        <taxon>eudicotyledons</taxon>
        <taxon>Gunneridae</taxon>
        <taxon>Pentapetalae</taxon>
        <taxon>rosids</taxon>
        <taxon>malvids</taxon>
        <taxon>Sapindales</taxon>
        <taxon>Sapindaceae</taxon>
        <taxon>Xanthoceroideae</taxon>
        <taxon>Xanthoceras</taxon>
    </lineage>
</organism>
<reference evidence="4 5" key="1">
    <citation type="submission" date="2021-02" db="EMBL/GenBank/DDBJ databases">
        <title>Plant Genome Project.</title>
        <authorList>
            <person name="Zhang R.-G."/>
        </authorList>
    </citation>
    <scope>NUCLEOTIDE SEQUENCE [LARGE SCALE GENOMIC DNA]</scope>
    <source>
        <tissue evidence="4">Leaves</tissue>
    </source>
</reference>
<dbReference type="EMBL" id="JAFEMO010000004">
    <property type="protein sequence ID" value="KAH7571870.1"/>
    <property type="molecule type" value="Genomic_DNA"/>
</dbReference>